<protein>
    <recommendedName>
        <fullName evidence="2">UBX domain-containing protein</fullName>
    </recommendedName>
</protein>
<dbReference type="SUPFAM" id="SSF54236">
    <property type="entry name" value="Ubiquitin-like"/>
    <property type="match status" value="1"/>
</dbReference>
<dbReference type="OrthoDB" id="2445133at2759"/>
<reference evidence="3" key="1">
    <citation type="submission" date="2022-12" db="EMBL/GenBank/DDBJ databases">
        <authorList>
            <person name="Brejova B."/>
        </authorList>
    </citation>
    <scope>NUCLEOTIDE SEQUENCE</scope>
</reference>
<dbReference type="InterPro" id="IPR029071">
    <property type="entry name" value="Ubiquitin-like_domsf"/>
</dbReference>
<dbReference type="Gene3D" id="3.10.20.90">
    <property type="entry name" value="Phosphatidylinositol 3-kinase Catalytic Subunit, Chain A, domain 1"/>
    <property type="match status" value="1"/>
</dbReference>
<feature type="domain" description="UBX" evidence="2">
    <location>
        <begin position="47"/>
        <end position="142"/>
    </location>
</feature>
<dbReference type="GO" id="GO:0036503">
    <property type="term" value="P:ERAD pathway"/>
    <property type="evidence" value="ECO:0007669"/>
    <property type="project" value="TreeGrafter"/>
</dbReference>
<name>A0A9W4TXG2_9ASCO</name>
<evidence type="ECO:0000313" key="4">
    <source>
        <dbReference type="Proteomes" id="UP001152885"/>
    </source>
</evidence>
<evidence type="ECO:0000256" key="1">
    <source>
        <dbReference type="SAM" id="MobiDB-lite"/>
    </source>
</evidence>
<comment type="caution">
    <text evidence="3">The sequence shown here is derived from an EMBL/GenBank/DDBJ whole genome shotgun (WGS) entry which is preliminary data.</text>
</comment>
<dbReference type="PROSITE" id="PS50033">
    <property type="entry name" value="UBX"/>
    <property type="match status" value="1"/>
</dbReference>
<accession>A0A9W4TXG2</accession>
<dbReference type="PANTHER" id="PTHR46424:SF1">
    <property type="entry name" value="UBX DOMAIN-CONTAINING PROTEIN 4"/>
    <property type="match status" value="1"/>
</dbReference>
<evidence type="ECO:0000313" key="3">
    <source>
        <dbReference type="EMBL" id="CAI5758829.1"/>
    </source>
</evidence>
<proteinExistence type="predicted"/>
<dbReference type="InterPro" id="IPR001012">
    <property type="entry name" value="UBX_dom"/>
</dbReference>
<dbReference type="EMBL" id="CANTUO010000003">
    <property type="protein sequence ID" value="CAI5758829.1"/>
    <property type="molecule type" value="Genomic_DNA"/>
</dbReference>
<feature type="region of interest" description="Disordered" evidence="1">
    <location>
        <begin position="260"/>
        <end position="306"/>
    </location>
</feature>
<dbReference type="AlphaFoldDB" id="A0A9W4TXG2"/>
<dbReference type="SMART" id="SM00166">
    <property type="entry name" value="UBX"/>
    <property type="match status" value="1"/>
</dbReference>
<dbReference type="CDD" id="cd01767">
    <property type="entry name" value="UBX"/>
    <property type="match status" value="1"/>
</dbReference>
<dbReference type="Proteomes" id="UP001152885">
    <property type="component" value="Unassembled WGS sequence"/>
</dbReference>
<evidence type="ECO:0000259" key="2">
    <source>
        <dbReference type="PROSITE" id="PS50033"/>
    </source>
</evidence>
<feature type="compositionally biased region" description="Low complexity" evidence="1">
    <location>
        <begin position="266"/>
        <end position="279"/>
    </location>
</feature>
<dbReference type="Pfam" id="PF00789">
    <property type="entry name" value="UBX"/>
    <property type="match status" value="1"/>
</dbReference>
<organism evidence="3 4">
    <name type="scientific">Candida verbasci</name>
    <dbReference type="NCBI Taxonomy" id="1227364"/>
    <lineage>
        <taxon>Eukaryota</taxon>
        <taxon>Fungi</taxon>
        <taxon>Dikarya</taxon>
        <taxon>Ascomycota</taxon>
        <taxon>Saccharomycotina</taxon>
        <taxon>Pichiomycetes</taxon>
        <taxon>Debaryomycetaceae</taxon>
        <taxon>Candida/Lodderomyces clade</taxon>
        <taxon>Candida</taxon>
    </lineage>
</organism>
<dbReference type="PANTHER" id="PTHR46424">
    <property type="entry name" value="UBX DOMAIN-CONTAINING PROTEIN 4"/>
    <property type="match status" value="1"/>
</dbReference>
<dbReference type="GO" id="GO:0005783">
    <property type="term" value="C:endoplasmic reticulum"/>
    <property type="evidence" value="ECO:0007669"/>
    <property type="project" value="TreeGrafter"/>
</dbReference>
<gene>
    <name evidence="3" type="ORF">CANVERA_P3341</name>
</gene>
<keyword evidence="4" id="KW-1185">Reference proteome</keyword>
<sequence>MNGQTEERKRLRQLINADKKERLIQRQEEYIKHHDTNSKSSTNSSNFNEKCCVLAIKLFDGSTIKHEFNQEDTLIKVREWLDNEIEVIPSNKSMPSFATRSYPYPTGYLFHRPILPRMTYNEEQESKNLLHLQLTPRAILILKPTYDDEDSLSPKPDTSSSGYFKRVYNVICNLSSALISFFDYGVDTNYNNNNTTTSEEPINLTQPIIQSPGFVSLSDRSVSSSLLNIQHPEEVEQQQQQQHNSPKIYHNENFSQDSSLHLSNFTSRSPTPRPLSSSRVQTLHDDERIDTYNGNSINLNERDEND</sequence>